<organism evidence="2 3">
    <name type="scientific">Microctonus hyperodae</name>
    <name type="common">Parasitoid wasp</name>
    <dbReference type="NCBI Taxonomy" id="165561"/>
    <lineage>
        <taxon>Eukaryota</taxon>
        <taxon>Metazoa</taxon>
        <taxon>Ecdysozoa</taxon>
        <taxon>Arthropoda</taxon>
        <taxon>Hexapoda</taxon>
        <taxon>Insecta</taxon>
        <taxon>Pterygota</taxon>
        <taxon>Neoptera</taxon>
        <taxon>Endopterygota</taxon>
        <taxon>Hymenoptera</taxon>
        <taxon>Apocrita</taxon>
        <taxon>Ichneumonoidea</taxon>
        <taxon>Braconidae</taxon>
        <taxon>Euphorinae</taxon>
        <taxon>Microctonus</taxon>
    </lineage>
</organism>
<evidence type="ECO:0000313" key="2">
    <source>
        <dbReference type="EMBL" id="KAK0180819.1"/>
    </source>
</evidence>
<gene>
    <name evidence="2" type="ORF">PV327_003162</name>
</gene>
<keyword evidence="3" id="KW-1185">Reference proteome</keyword>
<proteinExistence type="predicted"/>
<evidence type="ECO:0000313" key="3">
    <source>
        <dbReference type="Proteomes" id="UP001168972"/>
    </source>
</evidence>
<keyword evidence="1" id="KW-0732">Signal</keyword>
<comment type="caution">
    <text evidence="2">The sequence shown here is derived from an EMBL/GenBank/DDBJ whole genome shotgun (WGS) entry which is preliminary data.</text>
</comment>
<dbReference type="AlphaFoldDB" id="A0AA39L0R2"/>
<reference evidence="2" key="2">
    <citation type="submission" date="2023-03" db="EMBL/GenBank/DDBJ databases">
        <authorList>
            <person name="Inwood S.N."/>
            <person name="Skelly J.G."/>
            <person name="Guhlin J."/>
            <person name="Harrop T.W.R."/>
            <person name="Goldson S.G."/>
            <person name="Dearden P.K."/>
        </authorList>
    </citation>
    <scope>NUCLEOTIDE SEQUENCE</scope>
    <source>
        <strain evidence="2">Lincoln</strain>
        <tissue evidence="2">Whole body</tissue>
    </source>
</reference>
<dbReference type="EMBL" id="JAQQBR010000002">
    <property type="protein sequence ID" value="KAK0180819.1"/>
    <property type="molecule type" value="Genomic_DNA"/>
</dbReference>
<accession>A0AA39L0R2</accession>
<feature type="chain" id="PRO_5041381374" evidence="1">
    <location>
        <begin position="20"/>
        <end position="225"/>
    </location>
</feature>
<feature type="signal peptide" evidence="1">
    <location>
        <begin position="1"/>
        <end position="19"/>
    </location>
</feature>
<protein>
    <submittedName>
        <fullName evidence="2">Uncharacterized protein</fullName>
    </submittedName>
</protein>
<evidence type="ECO:0000256" key="1">
    <source>
        <dbReference type="SAM" id="SignalP"/>
    </source>
</evidence>
<dbReference type="Proteomes" id="UP001168972">
    <property type="component" value="Unassembled WGS sequence"/>
</dbReference>
<reference evidence="2" key="1">
    <citation type="journal article" date="2023" name="bioRxiv">
        <title>Scaffold-level genome assemblies of two parasitoid biocontrol wasps reveal the parthenogenesis mechanism and an associated novel virus.</title>
        <authorList>
            <person name="Inwood S."/>
            <person name="Skelly J."/>
            <person name="Guhlin J."/>
            <person name="Harrop T."/>
            <person name="Goldson S."/>
            <person name="Dearden P."/>
        </authorList>
    </citation>
    <scope>NUCLEOTIDE SEQUENCE</scope>
    <source>
        <strain evidence="2">Lincoln</strain>
        <tissue evidence="2">Whole body</tissue>
    </source>
</reference>
<sequence>MRFTMIIIIAMCMVALVCSFPVANSEGFRSQVLDRLITMENENNTSLRNKRTIGILRQLFPTISKDVNPEAQNHQVQDIDVAGSVNNEVRVQFDDNQETNANEALDTGLAPLEDIEMSEDENRNKRFLSFGLGGGNSNAGGSGSGGGSGNFLFDIIRLVAGSGAPQGDPNGSPGRTDEAVPGPITRLFVIANRGISNLIQDIILRLAATSERIVNFKARLITSII</sequence>
<name>A0AA39L0R2_MICHY</name>